<feature type="signal peptide" evidence="1">
    <location>
        <begin position="1"/>
        <end position="22"/>
    </location>
</feature>
<reference evidence="2 3" key="1">
    <citation type="submission" date="2019-08" db="EMBL/GenBank/DDBJ databases">
        <title>Lewinella sp. strain SSH13 Genome sequencing and assembly.</title>
        <authorList>
            <person name="Kim I."/>
        </authorList>
    </citation>
    <scope>NUCLEOTIDE SEQUENCE [LARGE SCALE GENOMIC DNA]</scope>
    <source>
        <strain evidence="2 3">SSH13</strain>
    </source>
</reference>
<dbReference type="OrthoDB" id="9999357at2"/>
<dbReference type="EMBL" id="VOXD01000046">
    <property type="protein sequence ID" value="TXF85447.1"/>
    <property type="molecule type" value="Genomic_DNA"/>
</dbReference>
<evidence type="ECO:0000313" key="2">
    <source>
        <dbReference type="EMBL" id="TXF85447.1"/>
    </source>
</evidence>
<gene>
    <name evidence="2" type="ORF">FUA23_20530</name>
</gene>
<dbReference type="PROSITE" id="PS51257">
    <property type="entry name" value="PROKAR_LIPOPROTEIN"/>
    <property type="match status" value="1"/>
</dbReference>
<feature type="chain" id="PRO_5023120103" description="DUF4168 domain-containing protein" evidence="1">
    <location>
        <begin position="23"/>
        <end position="117"/>
    </location>
</feature>
<protein>
    <recommendedName>
        <fullName evidence="4">DUF4168 domain-containing protein</fullName>
    </recommendedName>
</protein>
<dbReference type="RefSeq" id="WP_147932656.1">
    <property type="nucleotide sequence ID" value="NZ_VOXD01000046.1"/>
</dbReference>
<evidence type="ECO:0008006" key="4">
    <source>
        <dbReference type="Google" id="ProtNLM"/>
    </source>
</evidence>
<sequence>MRFLLFAGITTLCFFLTSCNRAPDSAAEAETISKMEKEVDEAVFQGDASDYGQKAISQFESRVTLTEEQKAEILKMSSEYDFANASVSERSDMVKKMVERIKSEVLTEDQLKKARNK</sequence>
<organism evidence="2 3">
    <name type="scientific">Neolewinella aurantiaca</name>
    <dbReference type="NCBI Taxonomy" id="2602767"/>
    <lineage>
        <taxon>Bacteria</taxon>
        <taxon>Pseudomonadati</taxon>
        <taxon>Bacteroidota</taxon>
        <taxon>Saprospiria</taxon>
        <taxon>Saprospirales</taxon>
        <taxon>Lewinellaceae</taxon>
        <taxon>Neolewinella</taxon>
    </lineage>
</organism>
<evidence type="ECO:0000313" key="3">
    <source>
        <dbReference type="Proteomes" id="UP000321907"/>
    </source>
</evidence>
<comment type="caution">
    <text evidence="2">The sequence shown here is derived from an EMBL/GenBank/DDBJ whole genome shotgun (WGS) entry which is preliminary data.</text>
</comment>
<dbReference type="Proteomes" id="UP000321907">
    <property type="component" value="Unassembled WGS sequence"/>
</dbReference>
<evidence type="ECO:0000256" key="1">
    <source>
        <dbReference type="SAM" id="SignalP"/>
    </source>
</evidence>
<name>A0A5C7FDR5_9BACT</name>
<keyword evidence="1" id="KW-0732">Signal</keyword>
<proteinExistence type="predicted"/>
<accession>A0A5C7FDR5</accession>
<dbReference type="AlphaFoldDB" id="A0A5C7FDR5"/>
<keyword evidence="3" id="KW-1185">Reference proteome</keyword>